<reference evidence="2 3" key="1">
    <citation type="submission" date="2018-08" db="EMBL/GenBank/DDBJ databases">
        <title>Meiothermus terrae DSM 26712 genome sequencing project.</title>
        <authorList>
            <person name="Da Costa M.S."/>
            <person name="Albuquerque L."/>
            <person name="Raposo P."/>
            <person name="Froufe H.J.C."/>
            <person name="Barroso C.S."/>
            <person name="Egas C."/>
        </authorList>
    </citation>
    <scope>NUCLEOTIDE SEQUENCE [LARGE SCALE GENOMIC DNA]</scope>
    <source>
        <strain evidence="2 3">DSM 26712</strain>
    </source>
</reference>
<dbReference type="Proteomes" id="UP000265715">
    <property type="component" value="Unassembled WGS sequence"/>
</dbReference>
<sequence>MKRNPLKHLRFHKTDPDLILRRLLVVASAAVLLRAIAGFVTDQGLWAPSAVFGGLGLYIATKAWADHRRLGSAVIVALMLIVALV</sequence>
<keyword evidence="1" id="KW-0472">Membrane</keyword>
<evidence type="ECO:0000313" key="3">
    <source>
        <dbReference type="Proteomes" id="UP000265715"/>
    </source>
</evidence>
<feature type="transmembrane region" description="Helical" evidence="1">
    <location>
        <begin position="45"/>
        <end position="61"/>
    </location>
</feature>
<accession>A0A399EMK3</accession>
<evidence type="ECO:0000313" key="2">
    <source>
        <dbReference type="EMBL" id="RIH83361.1"/>
    </source>
</evidence>
<feature type="transmembrane region" description="Helical" evidence="1">
    <location>
        <begin position="20"/>
        <end position="39"/>
    </location>
</feature>
<name>A0A399EMK3_9DEIN</name>
<dbReference type="RefSeq" id="WP_119315361.1">
    <property type="nucleotide sequence ID" value="NZ_QXDL01000094.1"/>
</dbReference>
<proteinExistence type="predicted"/>
<comment type="caution">
    <text evidence="2">The sequence shown here is derived from an EMBL/GenBank/DDBJ whole genome shotgun (WGS) entry which is preliminary data.</text>
</comment>
<organism evidence="2 3">
    <name type="scientific">Calidithermus terrae</name>
    <dbReference type="NCBI Taxonomy" id="1408545"/>
    <lineage>
        <taxon>Bacteria</taxon>
        <taxon>Thermotogati</taxon>
        <taxon>Deinococcota</taxon>
        <taxon>Deinococci</taxon>
        <taxon>Thermales</taxon>
        <taxon>Thermaceae</taxon>
        <taxon>Calidithermus</taxon>
    </lineage>
</organism>
<evidence type="ECO:0000256" key="1">
    <source>
        <dbReference type="SAM" id="Phobius"/>
    </source>
</evidence>
<keyword evidence="3" id="KW-1185">Reference proteome</keyword>
<dbReference type="EMBL" id="QXDL01000094">
    <property type="protein sequence ID" value="RIH83361.1"/>
    <property type="molecule type" value="Genomic_DNA"/>
</dbReference>
<keyword evidence="1" id="KW-0812">Transmembrane</keyword>
<dbReference type="AlphaFoldDB" id="A0A399EMK3"/>
<keyword evidence="1" id="KW-1133">Transmembrane helix</keyword>
<gene>
    <name evidence="2" type="ORF">Mterra_02313</name>
</gene>
<protein>
    <submittedName>
        <fullName evidence="2">Uncharacterized protein</fullName>
    </submittedName>
</protein>